<evidence type="ECO:0000313" key="3">
    <source>
        <dbReference type="Proteomes" id="UP000262954"/>
    </source>
</evidence>
<dbReference type="AlphaFoldDB" id="A0A354M5Y3"/>
<feature type="compositionally biased region" description="Low complexity" evidence="1">
    <location>
        <begin position="84"/>
        <end position="94"/>
    </location>
</feature>
<feature type="compositionally biased region" description="Gly residues" evidence="1">
    <location>
        <begin position="431"/>
        <end position="440"/>
    </location>
</feature>
<sequence length="440" mass="49749">MVKSDSIVKLLPAGQVKIENYYREDIAMKIKRLSSVLIFLGLSVVAFGQKYIPEDDLYYQPKDKNPIVEKKKQEKSTSTYQQPVATTTTTTTTVTTTTAQSDYDREVDAYNRRYSSEATDTIPSITLDEFTRMTQKNEQDADDDNTGYYLNGFEGSQSDLEYAERIRRFHNPKFTIHISDPAYTDIYFLDPTDWNVYIDNSYAFVTPTWTNPWYWNYTWAPYSYSSLSWRWNFGFGSWGFSWGYGYPGWGYNPYWGWAGPWYPHWGWGGHHHHPGYYPGHRPGWNNGRDIRYSNGGRTTYGNYGSSNRYSGGRNTINTRPSSTGNKYTPGSSPSSKQPIMRETNSNRGRTRIGTSSGNSTYNRPSGTTNRRSTYTPGSSSGRTSGSSSRVRNSSGGRSTYTPSSSQRRESRSSYSPSTSRSSGSSGSVGRSSGGSRGRTR</sequence>
<feature type="region of interest" description="Disordered" evidence="1">
    <location>
        <begin position="69"/>
        <end position="94"/>
    </location>
</feature>
<organism evidence="2 3">
    <name type="scientific">Coprobacter fastidiosus</name>
    <dbReference type="NCBI Taxonomy" id="1099853"/>
    <lineage>
        <taxon>Bacteria</taxon>
        <taxon>Pseudomonadati</taxon>
        <taxon>Bacteroidota</taxon>
        <taxon>Bacteroidia</taxon>
        <taxon>Bacteroidales</taxon>
        <taxon>Barnesiellaceae</taxon>
        <taxon>Coprobacter</taxon>
    </lineage>
</organism>
<protein>
    <submittedName>
        <fullName evidence="2">Uncharacterized protein</fullName>
    </submittedName>
</protein>
<accession>A0A354M5Y3</accession>
<comment type="caution">
    <text evidence="2">The sequence shown here is derived from an EMBL/GenBank/DDBJ whole genome shotgun (WGS) entry which is preliminary data.</text>
</comment>
<dbReference type="RefSeq" id="WP_337929325.1">
    <property type="nucleotide sequence ID" value="NZ_JAXVFC010000128.1"/>
</dbReference>
<feature type="region of interest" description="Disordered" evidence="1">
    <location>
        <begin position="303"/>
        <end position="440"/>
    </location>
</feature>
<name>A0A354M5Y3_9BACT</name>
<feature type="compositionally biased region" description="Low complexity" evidence="1">
    <location>
        <begin position="303"/>
        <end position="314"/>
    </location>
</feature>
<evidence type="ECO:0000256" key="1">
    <source>
        <dbReference type="SAM" id="MobiDB-lite"/>
    </source>
</evidence>
<feature type="compositionally biased region" description="Low complexity" evidence="1">
    <location>
        <begin position="370"/>
        <end position="405"/>
    </location>
</feature>
<dbReference type="Proteomes" id="UP000262954">
    <property type="component" value="Unassembled WGS sequence"/>
</dbReference>
<feature type="compositionally biased region" description="Low complexity" evidence="1">
    <location>
        <begin position="412"/>
        <end position="430"/>
    </location>
</feature>
<dbReference type="EMBL" id="DNWC01000165">
    <property type="protein sequence ID" value="HBJ09922.1"/>
    <property type="molecule type" value="Genomic_DNA"/>
</dbReference>
<proteinExistence type="predicted"/>
<gene>
    <name evidence="2" type="ORF">DDY73_13075</name>
</gene>
<feature type="compositionally biased region" description="Polar residues" evidence="1">
    <location>
        <begin position="315"/>
        <end position="369"/>
    </location>
</feature>
<evidence type="ECO:0000313" key="2">
    <source>
        <dbReference type="EMBL" id="HBJ09922.1"/>
    </source>
</evidence>
<reference evidence="2 3" key="1">
    <citation type="journal article" date="2018" name="Nat. Biotechnol.">
        <title>A standardized bacterial taxonomy based on genome phylogeny substantially revises the tree of life.</title>
        <authorList>
            <person name="Parks D.H."/>
            <person name="Chuvochina M."/>
            <person name="Waite D.W."/>
            <person name="Rinke C."/>
            <person name="Skarshewski A."/>
            <person name="Chaumeil P.A."/>
            <person name="Hugenholtz P."/>
        </authorList>
    </citation>
    <scope>NUCLEOTIDE SEQUENCE [LARGE SCALE GENOMIC DNA]</scope>
    <source>
        <strain evidence="2">UBA11482</strain>
    </source>
</reference>